<organism evidence="2 3">
    <name type="scientific">Sedimentitalea todarodis</name>
    <dbReference type="NCBI Taxonomy" id="1631240"/>
    <lineage>
        <taxon>Bacteria</taxon>
        <taxon>Pseudomonadati</taxon>
        <taxon>Pseudomonadota</taxon>
        <taxon>Alphaproteobacteria</taxon>
        <taxon>Rhodobacterales</taxon>
        <taxon>Paracoccaceae</taxon>
        <taxon>Sedimentitalea</taxon>
    </lineage>
</organism>
<protein>
    <submittedName>
        <fullName evidence="2">Uncharacterized protein</fullName>
    </submittedName>
</protein>
<reference evidence="3" key="1">
    <citation type="submission" date="2023-05" db="EMBL/GenBank/DDBJ databases">
        <title>Sedimentitalea sp. nov. JM2-8.</title>
        <authorList>
            <person name="Huang J."/>
        </authorList>
    </citation>
    <scope>NUCLEOTIDE SEQUENCE [LARGE SCALE GENOMIC DNA]</scope>
    <source>
        <strain evidence="3">KHS03</strain>
    </source>
</reference>
<evidence type="ECO:0000313" key="3">
    <source>
        <dbReference type="Proteomes" id="UP001255416"/>
    </source>
</evidence>
<evidence type="ECO:0000256" key="1">
    <source>
        <dbReference type="SAM" id="Phobius"/>
    </source>
</evidence>
<evidence type="ECO:0000313" key="2">
    <source>
        <dbReference type="EMBL" id="MDU9007136.1"/>
    </source>
</evidence>
<name>A0ABU3VLS5_9RHOB</name>
<sequence length="196" mass="21460">MSRAKDAEQGPEGWDRLSDVFHREISETGGDSAKAFIAILDELDARMRVSDEQVAQNTLVFETLVPWLKATDNQLKELPGEIEAGTQRSVARLGAAAEQAAAQGAREGAMASQTGLEALRRTVEAYDARRQQIIRTAALGLPLVFSAALIAAFLFASFVIPALPREWQWPCTLIGAEFRQSINENSPTTFCVIVRE</sequence>
<keyword evidence="1" id="KW-0472">Membrane</keyword>
<gene>
    <name evidence="2" type="ORF">QO231_25300</name>
</gene>
<dbReference type="Proteomes" id="UP001255416">
    <property type="component" value="Unassembled WGS sequence"/>
</dbReference>
<dbReference type="RefSeq" id="WP_316782864.1">
    <property type="nucleotide sequence ID" value="NZ_JASMWN010000049.1"/>
</dbReference>
<keyword evidence="1" id="KW-0812">Transmembrane</keyword>
<comment type="caution">
    <text evidence="2">The sequence shown here is derived from an EMBL/GenBank/DDBJ whole genome shotgun (WGS) entry which is preliminary data.</text>
</comment>
<accession>A0ABU3VLS5</accession>
<keyword evidence="1" id="KW-1133">Transmembrane helix</keyword>
<feature type="transmembrane region" description="Helical" evidence="1">
    <location>
        <begin position="139"/>
        <end position="160"/>
    </location>
</feature>
<proteinExistence type="predicted"/>
<keyword evidence="3" id="KW-1185">Reference proteome</keyword>
<dbReference type="EMBL" id="JASMWN010000049">
    <property type="protein sequence ID" value="MDU9007136.1"/>
    <property type="molecule type" value="Genomic_DNA"/>
</dbReference>